<feature type="region of interest" description="Disordered" evidence="1">
    <location>
        <begin position="188"/>
        <end position="253"/>
    </location>
</feature>
<protein>
    <submittedName>
        <fullName evidence="2">Uncharacterized protein</fullName>
    </submittedName>
</protein>
<evidence type="ECO:0000256" key="1">
    <source>
        <dbReference type="SAM" id="MobiDB-lite"/>
    </source>
</evidence>
<evidence type="ECO:0000313" key="3">
    <source>
        <dbReference type="Proteomes" id="UP000800039"/>
    </source>
</evidence>
<dbReference type="AlphaFoldDB" id="A0A9P4L6X5"/>
<comment type="caution">
    <text evidence="2">The sequence shown here is derived from an EMBL/GenBank/DDBJ whole genome shotgun (WGS) entry which is preliminary data.</text>
</comment>
<organism evidence="2 3">
    <name type="scientific">Cucurbitaria berberidis CBS 394.84</name>
    <dbReference type="NCBI Taxonomy" id="1168544"/>
    <lineage>
        <taxon>Eukaryota</taxon>
        <taxon>Fungi</taxon>
        <taxon>Dikarya</taxon>
        <taxon>Ascomycota</taxon>
        <taxon>Pezizomycotina</taxon>
        <taxon>Dothideomycetes</taxon>
        <taxon>Pleosporomycetidae</taxon>
        <taxon>Pleosporales</taxon>
        <taxon>Pleosporineae</taxon>
        <taxon>Cucurbitariaceae</taxon>
        <taxon>Cucurbitaria</taxon>
    </lineage>
</organism>
<feature type="compositionally biased region" description="Basic residues" evidence="1">
    <location>
        <begin position="207"/>
        <end position="216"/>
    </location>
</feature>
<reference evidence="2" key="1">
    <citation type="submission" date="2020-01" db="EMBL/GenBank/DDBJ databases">
        <authorList>
            <consortium name="DOE Joint Genome Institute"/>
            <person name="Haridas S."/>
            <person name="Albert R."/>
            <person name="Binder M."/>
            <person name="Bloem J."/>
            <person name="Labutti K."/>
            <person name="Salamov A."/>
            <person name="Andreopoulos B."/>
            <person name="Baker S.E."/>
            <person name="Barry K."/>
            <person name="Bills G."/>
            <person name="Bluhm B.H."/>
            <person name="Cannon C."/>
            <person name="Castanera R."/>
            <person name="Culley D.E."/>
            <person name="Daum C."/>
            <person name="Ezra D."/>
            <person name="Gonzalez J.B."/>
            <person name="Henrissat B."/>
            <person name="Kuo A."/>
            <person name="Liang C."/>
            <person name="Lipzen A."/>
            <person name="Lutzoni F."/>
            <person name="Magnuson J."/>
            <person name="Mondo S."/>
            <person name="Nolan M."/>
            <person name="Ohm R."/>
            <person name="Pangilinan J."/>
            <person name="Park H.-J."/>
            <person name="Ramirez L."/>
            <person name="Alfaro M."/>
            <person name="Sun H."/>
            <person name="Tritt A."/>
            <person name="Yoshinaga Y."/>
            <person name="Zwiers L.-H."/>
            <person name="Turgeon B.G."/>
            <person name="Goodwin S.B."/>
            <person name="Spatafora J.W."/>
            <person name="Crous P.W."/>
            <person name="Grigoriev I.V."/>
        </authorList>
    </citation>
    <scope>NUCLEOTIDE SEQUENCE</scope>
    <source>
        <strain evidence="2">CBS 394.84</strain>
    </source>
</reference>
<proteinExistence type="predicted"/>
<dbReference type="OrthoDB" id="10564608at2759"/>
<dbReference type="Proteomes" id="UP000800039">
    <property type="component" value="Unassembled WGS sequence"/>
</dbReference>
<gene>
    <name evidence="2" type="ORF">K460DRAFT_408062</name>
</gene>
<accession>A0A9P4L6X5</accession>
<dbReference type="RefSeq" id="XP_040786302.1">
    <property type="nucleotide sequence ID" value="XM_040937130.1"/>
</dbReference>
<dbReference type="EMBL" id="ML976617">
    <property type="protein sequence ID" value="KAF1843739.1"/>
    <property type="molecule type" value="Genomic_DNA"/>
</dbReference>
<sequence length="306" mass="35436">MAPYTPAYLWLNESSDSCSDGEDVPHEHTPLGRAAKETLAKLKERTPAHIREVRYYWYDLEECKYKNVPKDIDCNDMFRNVGILITMPDSLAQEILDRVTGKADQKKLKSDFAKMMAEKLSGRPEKYLDQVTTYWHILKTKRNGDDKEKIRMFKDIGLLLQIPDQEVHEMIWILLNMIEKGEIAEEEGQRIHGTGPAVTPRVDKYPKGIRPRHRHPKLPETLSLEANPAVHPGLKRPASEDGGDEQPTQKKARWRNEFKPFAPKPGNWKCGLCGYWNFRDECQRRRKDKELVCGGRRLADTMIVKK</sequence>
<dbReference type="GeneID" id="63854380"/>
<name>A0A9P4L6X5_9PLEO</name>
<keyword evidence="3" id="KW-1185">Reference proteome</keyword>
<evidence type="ECO:0000313" key="2">
    <source>
        <dbReference type="EMBL" id="KAF1843739.1"/>
    </source>
</evidence>